<dbReference type="InterPro" id="IPR004099">
    <property type="entry name" value="Pyr_nucl-diS_OxRdtase_dimer"/>
</dbReference>
<feature type="binding site" evidence="5">
    <location>
        <position position="317"/>
    </location>
    <ligand>
        <name>FAD</name>
        <dbReference type="ChEBI" id="CHEBI:57692"/>
    </ligand>
</feature>
<keyword evidence="9" id="KW-1185">Reference proteome</keyword>
<dbReference type="GO" id="GO:0003955">
    <property type="term" value="F:NAD(P)H dehydrogenase (quinone) activity"/>
    <property type="evidence" value="ECO:0007669"/>
    <property type="project" value="TreeGrafter"/>
</dbReference>
<name>A0A1I7NU82_9HYPH</name>
<evidence type="ECO:0000256" key="1">
    <source>
        <dbReference type="ARBA" id="ARBA00007532"/>
    </source>
</evidence>
<sequence length="484" mass="51331">MPKDTADEAPQSQNIETDFCIIGAGAGGLALASAAAAFGQRVVLIEKHKMGGDSLNYGGVQSKALLAAAKRAYAMRTASPFGIRGVEPLIDHAAVNHYIDDVTAKISPNFSIERFTGLGIRVISAAAKFVDRSTVVAGDYRITARRIVIATGSSPIIPPIPGLADVPYFTNETIFDNTGLIPHLLIIGAGTTGLELAQAYRRLGSRVTVLDNAHALGAEDPELAGALITRLSDEGIVIREGVQIKRVSGTAGKIVVELQTNAASETIEGTAILLAAGRKANIADLGLDAAGVKVTQTAIKVNAGLRTANSHVFAIGDATGAPRYAHVAGEHAETVLRRSLFRLPARAKARIAPRVVFTDPELATVGLNETEARAKYGRINVLRWPYHENDRAQLEHATDGHIKVITSKHGKILGAGIVGAEASELIQMWSLAISQGLNIKAMTEWISPYPTLSEINKKAAFRYFATVPSNPFLRKVIALLAKLG</sequence>
<accession>A0A1I7NU82</accession>
<dbReference type="Proteomes" id="UP000199423">
    <property type="component" value="Unassembled WGS sequence"/>
</dbReference>
<dbReference type="GO" id="GO:0050660">
    <property type="term" value="F:flavin adenine dinucleotide binding"/>
    <property type="evidence" value="ECO:0007669"/>
    <property type="project" value="TreeGrafter"/>
</dbReference>
<dbReference type="Gene3D" id="3.30.390.30">
    <property type="match status" value="1"/>
</dbReference>
<dbReference type="InterPro" id="IPR016156">
    <property type="entry name" value="FAD/NAD-linked_Rdtase_dimer_sf"/>
</dbReference>
<dbReference type="InterPro" id="IPR036188">
    <property type="entry name" value="FAD/NAD-bd_sf"/>
</dbReference>
<evidence type="ECO:0000256" key="3">
    <source>
        <dbReference type="ARBA" id="ARBA00022827"/>
    </source>
</evidence>
<feature type="binding site" evidence="5">
    <location>
        <begin position="188"/>
        <end position="195"/>
    </location>
    <ligand>
        <name>NAD(+)</name>
        <dbReference type="ChEBI" id="CHEBI:57540"/>
    </ligand>
</feature>
<dbReference type="OrthoDB" id="9761158at2"/>
<dbReference type="RefSeq" id="WP_092869197.1">
    <property type="nucleotide sequence ID" value="NZ_FPCH01000003.1"/>
</dbReference>
<dbReference type="Pfam" id="PF02852">
    <property type="entry name" value="Pyr_redox_dim"/>
    <property type="match status" value="1"/>
</dbReference>
<dbReference type="Pfam" id="PF07992">
    <property type="entry name" value="Pyr_redox_2"/>
    <property type="match status" value="1"/>
</dbReference>
<keyword evidence="5" id="KW-0547">Nucleotide-binding</keyword>
<keyword evidence="4" id="KW-0560">Oxidoreductase</keyword>
<dbReference type="Gene3D" id="3.50.50.60">
    <property type="entry name" value="FAD/NAD(P)-binding domain"/>
    <property type="match status" value="2"/>
</dbReference>
<gene>
    <name evidence="8" type="ORF">SAMN04488557_3608</name>
</gene>
<feature type="domain" description="Pyridine nucleotide-disulphide oxidoreductase dimerisation" evidence="6">
    <location>
        <begin position="353"/>
        <end position="459"/>
    </location>
</feature>
<keyword evidence="3 5" id="KW-0274">FAD</keyword>
<feature type="domain" description="FAD/NAD(P)-binding" evidence="7">
    <location>
        <begin position="18"/>
        <end position="332"/>
    </location>
</feature>
<feature type="binding site" evidence="5">
    <location>
        <begin position="151"/>
        <end position="153"/>
    </location>
    <ligand>
        <name>FAD</name>
        <dbReference type="ChEBI" id="CHEBI:57692"/>
    </ligand>
</feature>
<dbReference type="InterPro" id="IPR023753">
    <property type="entry name" value="FAD/NAD-binding_dom"/>
</dbReference>
<dbReference type="InterPro" id="IPR001100">
    <property type="entry name" value="Pyr_nuc-diS_OxRdtase"/>
</dbReference>
<reference evidence="9" key="1">
    <citation type="submission" date="2016-10" db="EMBL/GenBank/DDBJ databases">
        <authorList>
            <person name="Varghese N."/>
            <person name="Submissions S."/>
        </authorList>
    </citation>
    <scope>NUCLEOTIDE SEQUENCE [LARGE SCALE GENOMIC DNA]</scope>
    <source>
        <strain evidence="9">DSM 1565</strain>
    </source>
</reference>
<dbReference type="EMBL" id="FPCH01000003">
    <property type="protein sequence ID" value="SFV38201.1"/>
    <property type="molecule type" value="Genomic_DNA"/>
</dbReference>
<keyword evidence="2" id="KW-0285">Flavoprotein</keyword>
<keyword evidence="8" id="KW-0670">Pyruvate</keyword>
<dbReference type="SUPFAM" id="SSF55424">
    <property type="entry name" value="FAD/NAD-linked reductases, dimerisation (C-terminal) domain"/>
    <property type="match status" value="1"/>
</dbReference>
<protein>
    <submittedName>
        <fullName evidence="8">Pyruvate/2-oxoglutarate dehydrogenase complex, dihydrolipoamide dehydrogenase (E3) component</fullName>
    </submittedName>
</protein>
<proteinExistence type="inferred from homology"/>
<comment type="cofactor">
    <cofactor evidence="5">
        <name>FAD</name>
        <dbReference type="ChEBI" id="CHEBI:57692"/>
    </cofactor>
    <text evidence="5">Binds 1 FAD per subunit.</text>
</comment>
<dbReference type="PIRSF" id="PIRSF000350">
    <property type="entry name" value="Mercury_reductase_MerA"/>
    <property type="match status" value="1"/>
</dbReference>
<evidence type="ECO:0000256" key="2">
    <source>
        <dbReference type="ARBA" id="ARBA00022630"/>
    </source>
</evidence>
<evidence type="ECO:0000256" key="4">
    <source>
        <dbReference type="ARBA" id="ARBA00023002"/>
    </source>
</evidence>
<evidence type="ECO:0000259" key="6">
    <source>
        <dbReference type="Pfam" id="PF02852"/>
    </source>
</evidence>
<dbReference type="PANTHER" id="PTHR43014:SF4">
    <property type="entry name" value="PYRIDINE NUCLEOTIDE-DISULFIDE OXIDOREDUCTASE RCLA-RELATED"/>
    <property type="match status" value="1"/>
</dbReference>
<evidence type="ECO:0000256" key="5">
    <source>
        <dbReference type="PIRSR" id="PIRSR000350-3"/>
    </source>
</evidence>
<comment type="similarity">
    <text evidence="1">Belongs to the class-I pyridine nucleotide-disulfide oxidoreductase family.</text>
</comment>
<dbReference type="PRINTS" id="PR00368">
    <property type="entry name" value="FADPNR"/>
</dbReference>
<dbReference type="FunFam" id="3.30.390.30:FF:000001">
    <property type="entry name" value="Dihydrolipoyl dehydrogenase"/>
    <property type="match status" value="1"/>
</dbReference>
<dbReference type="SUPFAM" id="SSF51905">
    <property type="entry name" value="FAD/NAD(P)-binding domain"/>
    <property type="match status" value="1"/>
</dbReference>
<dbReference type="AlphaFoldDB" id="A0A1I7NU82"/>
<dbReference type="PRINTS" id="PR00411">
    <property type="entry name" value="PNDRDTASEI"/>
</dbReference>
<evidence type="ECO:0000313" key="9">
    <source>
        <dbReference type="Proteomes" id="UP000199423"/>
    </source>
</evidence>
<dbReference type="PANTHER" id="PTHR43014">
    <property type="entry name" value="MERCURIC REDUCTASE"/>
    <property type="match status" value="1"/>
</dbReference>
<organism evidence="8 9">
    <name type="scientific">Hyphomicrobium facile</name>
    <dbReference type="NCBI Taxonomy" id="51670"/>
    <lineage>
        <taxon>Bacteria</taxon>
        <taxon>Pseudomonadati</taxon>
        <taxon>Pseudomonadota</taxon>
        <taxon>Alphaproteobacteria</taxon>
        <taxon>Hyphomicrobiales</taxon>
        <taxon>Hyphomicrobiaceae</taxon>
        <taxon>Hyphomicrobium</taxon>
    </lineage>
</organism>
<evidence type="ECO:0000313" key="8">
    <source>
        <dbReference type="EMBL" id="SFV38201.1"/>
    </source>
</evidence>
<keyword evidence="5" id="KW-0520">NAD</keyword>
<feature type="binding site" evidence="5">
    <location>
        <position position="63"/>
    </location>
    <ligand>
        <name>FAD</name>
        <dbReference type="ChEBI" id="CHEBI:57692"/>
    </ligand>
</feature>
<evidence type="ECO:0000259" key="7">
    <source>
        <dbReference type="Pfam" id="PF07992"/>
    </source>
</evidence>
<feature type="binding site" evidence="5">
    <location>
        <position position="277"/>
    </location>
    <ligand>
        <name>NAD(+)</name>
        <dbReference type="ChEBI" id="CHEBI:57540"/>
    </ligand>
</feature>
<dbReference type="STRING" id="51670.SAMN04488557_3608"/>